<dbReference type="AlphaFoldDB" id="A0A6A6ZJP3"/>
<sequence length="291" mass="33130">MVQSERNASRLHPKIIATELQRATLGMDMSENEVKQHDLSELELLKALEERVFEIMNAAVLNVRMTKMPLYSNFHSYEHLRKIKSKVEAADAANAIAAEIAPYGSCLFMANECYKAFKADLLAEKGPEYAEFARRVEYATESWDQNPKSSREMHCVAMLRLWDHCIVFDPVSCGYAIKVPVGQVTKKLAAEYQFCYAAVNEYNCYLVRYPPNGGEIRNLLAHPILKHNFSYSGPYMSIKGGFEGAVANLAWPTASYIGRLPSRRFVQIQQTWERQPSYPEFSHFALPDGIR</sequence>
<gene>
    <name evidence="1" type="ORF">CC86DRAFT_386738</name>
</gene>
<evidence type="ECO:0000313" key="2">
    <source>
        <dbReference type="Proteomes" id="UP000799424"/>
    </source>
</evidence>
<accession>A0A6A6ZJP3</accession>
<dbReference type="OrthoDB" id="3693950at2759"/>
<dbReference type="EMBL" id="MU006238">
    <property type="protein sequence ID" value="KAF2821206.1"/>
    <property type="molecule type" value="Genomic_DNA"/>
</dbReference>
<organism evidence="1 2">
    <name type="scientific">Ophiobolus disseminans</name>
    <dbReference type="NCBI Taxonomy" id="1469910"/>
    <lineage>
        <taxon>Eukaryota</taxon>
        <taxon>Fungi</taxon>
        <taxon>Dikarya</taxon>
        <taxon>Ascomycota</taxon>
        <taxon>Pezizomycotina</taxon>
        <taxon>Dothideomycetes</taxon>
        <taxon>Pleosporomycetidae</taxon>
        <taxon>Pleosporales</taxon>
        <taxon>Pleosporineae</taxon>
        <taxon>Phaeosphaeriaceae</taxon>
        <taxon>Ophiobolus</taxon>
    </lineage>
</organism>
<protein>
    <submittedName>
        <fullName evidence="1">Uncharacterized protein</fullName>
    </submittedName>
</protein>
<name>A0A6A6ZJP3_9PLEO</name>
<evidence type="ECO:0000313" key="1">
    <source>
        <dbReference type="EMBL" id="KAF2821206.1"/>
    </source>
</evidence>
<reference evidence="1" key="1">
    <citation type="journal article" date="2020" name="Stud. Mycol.">
        <title>101 Dothideomycetes genomes: a test case for predicting lifestyles and emergence of pathogens.</title>
        <authorList>
            <person name="Haridas S."/>
            <person name="Albert R."/>
            <person name="Binder M."/>
            <person name="Bloem J."/>
            <person name="Labutti K."/>
            <person name="Salamov A."/>
            <person name="Andreopoulos B."/>
            <person name="Baker S."/>
            <person name="Barry K."/>
            <person name="Bills G."/>
            <person name="Bluhm B."/>
            <person name="Cannon C."/>
            <person name="Castanera R."/>
            <person name="Culley D."/>
            <person name="Daum C."/>
            <person name="Ezra D."/>
            <person name="Gonzalez J."/>
            <person name="Henrissat B."/>
            <person name="Kuo A."/>
            <person name="Liang C."/>
            <person name="Lipzen A."/>
            <person name="Lutzoni F."/>
            <person name="Magnuson J."/>
            <person name="Mondo S."/>
            <person name="Nolan M."/>
            <person name="Ohm R."/>
            <person name="Pangilinan J."/>
            <person name="Park H.-J."/>
            <person name="Ramirez L."/>
            <person name="Alfaro M."/>
            <person name="Sun H."/>
            <person name="Tritt A."/>
            <person name="Yoshinaga Y."/>
            <person name="Zwiers L.-H."/>
            <person name="Turgeon B."/>
            <person name="Goodwin S."/>
            <person name="Spatafora J."/>
            <person name="Crous P."/>
            <person name="Grigoriev I."/>
        </authorList>
    </citation>
    <scope>NUCLEOTIDE SEQUENCE</scope>
    <source>
        <strain evidence="1">CBS 113818</strain>
    </source>
</reference>
<dbReference type="Proteomes" id="UP000799424">
    <property type="component" value="Unassembled WGS sequence"/>
</dbReference>
<proteinExistence type="predicted"/>
<keyword evidence="2" id="KW-1185">Reference proteome</keyword>